<keyword evidence="4 5" id="KW-0472">Membrane</keyword>
<organism evidence="7 8">
    <name type="scientific">Conexibacter woesei (strain DSM 14684 / CCUG 47730 / CIP 108061 / JCM 11494 / NBRC 100937 / ID131577)</name>
    <dbReference type="NCBI Taxonomy" id="469383"/>
    <lineage>
        <taxon>Bacteria</taxon>
        <taxon>Bacillati</taxon>
        <taxon>Actinomycetota</taxon>
        <taxon>Thermoleophilia</taxon>
        <taxon>Solirubrobacterales</taxon>
        <taxon>Conexibacteraceae</taxon>
        <taxon>Conexibacter</taxon>
    </lineage>
</organism>
<dbReference type="InterPro" id="IPR004837">
    <property type="entry name" value="NaCa_Exmemb"/>
</dbReference>
<dbReference type="eggNOG" id="COG0387">
    <property type="taxonomic scope" value="Bacteria"/>
</dbReference>
<evidence type="ECO:0000313" key="8">
    <source>
        <dbReference type="Proteomes" id="UP000008229"/>
    </source>
</evidence>
<reference evidence="7 8" key="1">
    <citation type="journal article" date="2010" name="Stand. Genomic Sci.">
        <title>Complete genome sequence of Conexibacter woesei type strain (ID131577).</title>
        <authorList>
            <person name="Pukall R."/>
            <person name="Lapidus A."/>
            <person name="Glavina Del Rio T."/>
            <person name="Copeland A."/>
            <person name="Tice H."/>
            <person name="Cheng J.-F."/>
            <person name="Lucas S."/>
            <person name="Chen F."/>
            <person name="Nolan M."/>
            <person name="Bruce D."/>
            <person name="Goodwin L."/>
            <person name="Pitluck S."/>
            <person name="Mavromatis K."/>
            <person name="Ivanova N."/>
            <person name="Ovchinnikova G."/>
            <person name="Pati A."/>
            <person name="Chen A."/>
            <person name="Palaniappan K."/>
            <person name="Land M."/>
            <person name="Hauser L."/>
            <person name="Chang Y.-J."/>
            <person name="Jeffries C.D."/>
            <person name="Chain P."/>
            <person name="Meincke L."/>
            <person name="Sims D."/>
            <person name="Brettin T."/>
            <person name="Detter J.C."/>
            <person name="Rohde M."/>
            <person name="Goeker M."/>
            <person name="Bristow J."/>
            <person name="Eisen J.A."/>
            <person name="Markowitz V."/>
            <person name="Kyrpides N.C."/>
            <person name="Klenk H.-P."/>
            <person name="Hugenholtz P."/>
        </authorList>
    </citation>
    <scope>NUCLEOTIDE SEQUENCE [LARGE SCALE GENOMIC DNA]</scope>
    <source>
        <strain evidence="8">DSM 14684 / CIP 108061 / JCM 11494 / NBRC 100937 / ID131577</strain>
    </source>
</reference>
<accession>D3F1N9</accession>
<dbReference type="Pfam" id="PF01699">
    <property type="entry name" value="Na_Ca_ex"/>
    <property type="match status" value="2"/>
</dbReference>
<dbReference type="GO" id="GO:0015386">
    <property type="term" value="F:potassium:proton antiporter activity"/>
    <property type="evidence" value="ECO:0007669"/>
    <property type="project" value="TreeGrafter"/>
</dbReference>
<feature type="domain" description="Sodium/calcium exchanger membrane region" evidence="6">
    <location>
        <begin position="237"/>
        <end position="378"/>
    </location>
</feature>
<feature type="transmembrane region" description="Helical" evidence="5">
    <location>
        <begin position="301"/>
        <end position="324"/>
    </location>
</feature>
<dbReference type="EMBL" id="CP001854">
    <property type="protein sequence ID" value="ADB54070.1"/>
    <property type="molecule type" value="Genomic_DNA"/>
</dbReference>
<dbReference type="HOGENOM" id="CLU_050648_0_0_11"/>
<evidence type="ECO:0000256" key="3">
    <source>
        <dbReference type="ARBA" id="ARBA00022989"/>
    </source>
</evidence>
<evidence type="ECO:0000259" key="6">
    <source>
        <dbReference type="Pfam" id="PF01699"/>
    </source>
</evidence>
<evidence type="ECO:0000256" key="2">
    <source>
        <dbReference type="ARBA" id="ARBA00022692"/>
    </source>
</evidence>
<dbReference type="GO" id="GO:0005886">
    <property type="term" value="C:plasma membrane"/>
    <property type="evidence" value="ECO:0007669"/>
    <property type="project" value="TreeGrafter"/>
</dbReference>
<reference evidence="8" key="2">
    <citation type="submission" date="2010-01" db="EMBL/GenBank/DDBJ databases">
        <title>The complete genome of Conexibacter woesei DSM 14684.</title>
        <authorList>
            <consortium name="US DOE Joint Genome Institute (JGI-PGF)"/>
            <person name="Lucas S."/>
            <person name="Copeland A."/>
            <person name="Lapidus A."/>
            <person name="Glavina del Rio T."/>
            <person name="Dalin E."/>
            <person name="Tice H."/>
            <person name="Bruce D."/>
            <person name="Goodwin L."/>
            <person name="Pitluck S."/>
            <person name="Kyrpides N."/>
            <person name="Mavromatis K."/>
            <person name="Ivanova N."/>
            <person name="Mikhailova N."/>
            <person name="Chertkov O."/>
            <person name="Brettin T."/>
            <person name="Detter J.C."/>
            <person name="Han C."/>
            <person name="Larimer F."/>
            <person name="Land M."/>
            <person name="Hauser L."/>
            <person name="Markowitz V."/>
            <person name="Cheng J.-F."/>
            <person name="Hugenholtz P."/>
            <person name="Woyke T."/>
            <person name="Wu D."/>
            <person name="Pukall R."/>
            <person name="Steenblock K."/>
            <person name="Schneider S."/>
            <person name="Klenk H.-P."/>
            <person name="Eisen J.A."/>
        </authorList>
    </citation>
    <scope>NUCLEOTIDE SEQUENCE [LARGE SCALE GENOMIC DNA]</scope>
    <source>
        <strain evidence="8">DSM 14684 / CIP 108061 / JCM 11494 / NBRC 100937 / ID131577</strain>
    </source>
</reference>
<name>D3F1N9_CONWI</name>
<evidence type="ECO:0000256" key="4">
    <source>
        <dbReference type="ARBA" id="ARBA00023136"/>
    </source>
</evidence>
<dbReference type="RefSeq" id="WP_012937121.1">
    <property type="nucleotide sequence ID" value="NC_013739.1"/>
</dbReference>
<dbReference type="KEGG" id="cwo:Cwoe_5666"/>
<gene>
    <name evidence="7" type="ordered locus">Cwoe_5666</name>
</gene>
<keyword evidence="3 5" id="KW-1133">Transmembrane helix</keyword>
<keyword evidence="8" id="KW-1185">Reference proteome</keyword>
<dbReference type="Proteomes" id="UP000008229">
    <property type="component" value="Chromosome"/>
</dbReference>
<comment type="subcellular location">
    <subcellularLocation>
        <location evidence="1">Membrane</location>
        <topology evidence="1">Multi-pass membrane protein</topology>
    </subcellularLocation>
</comment>
<evidence type="ECO:0000256" key="5">
    <source>
        <dbReference type="SAM" id="Phobius"/>
    </source>
</evidence>
<keyword evidence="2 5" id="KW-0812">Transmembrane</keyword>
<proteinExistence type="predicted"/>
<dbReference type="InterPro" id="IPR052946">
    <property type="entry name" value="Alkaline_pH_Ca-Antiporter"/>
</dbReference>
<dbReference type="PANTHER" id="PTHR37958">
    <property type="entry name" value="SODIUM-POTASSIUM/PROTON ANTIPORTER CHAA"/>
    <property type="match status" value="1"/>
</dbReference>
<evidence type="ECO:0000256" key="1">
    <source>
        <dbReference type="ARBA" id="ARBA00004141"/>
    </source>
</evidence>
<feature type="transmembrane region" description="Helical" evidence="5">
    <location>
        <begin position="169"/>
        <end position="189"/>
    </location>
</feature>
<dbReference type="OrthoDB" id="3531445at2"/>
<feature type="transmembrane region" description="Helical" evidence="5">
    <location>
        <begin position="139"/>
        <end position="157"/>
    </location>
</feature>
<dbReference type="PANTHER" id="PTHR37958:SF1">
    <property type="entry name" value="SODIUM-POTASSIUM_PROTON ANTIPORTER CHAA"/>
    <property type="match status" value="1"/>
</dbReference>
<feature type="transmembrane region" description="Helical" evidence="5">
    <location>
        <begin position="237"/>
        <end position="255"/>
    </location>
</feature>
<feature type="transmembrane region" description="Helical" evidence="5">
    <location>
        <begin position="105"/>
        <end position="127"/>
    </location>
</feature>
<sequence length="380" mass="39367" precursor="true">MRGQLRGHAHLLAGWATVLAFALAGDELLGNLDPLLASLALFAWILGVILWCAFGVIEQADALAELLGEPLGTLVLTFSIVVIEVMLISAVMLSGDANPTVGRDTMFAVMMIVLNGVVGLGLLVGGLRHGEQSYNLPGAAAYLAVIVPLSVIALVLPDATARADGTLTTFQAIAFSLFTIGLYGVFLAIQTGRHRGFFVEAGSDGGAQALSGEASGAATAATPAAERPDRRAVARHTLLLVLSALPIVLLSRPLARVVDHGISALDAPVALSGVLIALIVFTPEAVTALQAAYRNELQRMVNLCLGAFVSTVGLTVPAILMIGLVTGKTVVLGLDPSGVVLIALTLLVSMLTFSGPRTTVLEGAVHLLLFLVYLTLVFSP</sequence>
<feature type="transmembrane region" description="Helical" evidence="5">
    <location>
        <begin position="360"/>
        <end position="378"/>
    </location>
</feature>
<feature type="domain" description="Sodium/calcium exchanger membrane region" evidence="6">
    <location>
        <begin position="38"/>
        <end position="191"/>
    </location>
</feature>
<evidence type="ECO:0000313" key="7">
    <source>
        <dbReference type="EMBL" id="ADB54070.1"/>
    </source>
</evidence>
<feature type="transmembrane region" description="Helical" evidence="5">
    <location>
        <begin position="330"/>
        <end position="353"/>
    </location>
</feature>
<feature type="transmembrane region" description="Helical" evidence="5">
    <location>
        <begin position="69"/>
        <end position="93"/>
    </location>
</feature>
<feature type="transmembrane region" description="Helical" evidence="5">
    <location>
        <begin position="267"/>
        <end position="289"/>
    </location>
</feature>
<dbReference type="GO" id="GO:0015385">
    <property type="term" value="F:sodium:proton antiporter activity"/>
    <property type="evidence" value="ECO:0007669"/>
    <property type="project" value="TreeGrafter"/>
</dbReference>
<dbReference type="STRING" id="469383.Cwoe_5666"/>
<protein>
    <submittedName>
        <fullName evidence="7">Sodium/calcium exchanger membrane region</fullName>
    </submittedName>
</protein>
<feature type="transmembrane region" description="Helical" evidence="5">
    <location>
        <begin position="34"/>
        <end position="57"/>
    </location>
</feature>
<dbReference type="AlphaFoldDB" id="D3F1N9"/>